<proteinExistence type="predicted"/>
<dbReference type="Proteomes" id="UP000623467">
    <property type="component" value="Unassembled WGS sequence"/>
</dbReference>
<comment type="caution">
    <text evidence="2">The sequence shown here is derived from an EMBL/GenBank/DDBJ whole genome shotgun (WGS) entry which is preliminary data.</text>
</comment>
<keyword evidence="3" id="KW-1185">Reference proteome</keyword>
<dbReference type="EMBL" id="JACAZH010000014">
    <property type="protein sequence ID" value="KAF7350801.1"/>
    <property type="molecule type" value="Genomic_DNA"/>
</dbReference>
<evidence type="ECO:0000313" key="3">
    <source>
        <dbReference type="Proteomes" id="UP000623467"/>
    </source>
</evidence>
<dbReference type="AlphaFoldDB" id="A0A8H7CWP7"/>
<name>A0A8H7CWP7_9AGAR</name>
<sequence>MDQEGWGAVIDDGGGRVMSSALDARNAAGWVSVEDESPSVPSQPGCAFEGYGDSERADGDAPRGAIPHLPHRRPIRGGYTPRQRPPSPSSSSSPEDAFRYSLVFALPPPISTSMFAAPLLVPASAFAPDRPFLIAAPETSAASQRKG</sequence>
<gene>
    <name evidence="2" type="ORF">MSAN_01641700</name>
</gene>
<feature type="region of interest" description="Disordered" evidence="1">
    <location>
        <begin position="30"/>
        <end position="95"/>
    </location>
</feature>
<accession>A0A8H7CWP7</accession>
<evidence type="ECO:0000256" key="1">
    <source>
        <dbReference type="SAM" id="MobiDB-lite"/>
    </source>
</evidence>
<evidence type="ECO:0000313" key="2">
    <source>
        <dbReference type="EMBL" id="KAF7350801.1"/>
    </source>
</evidence>
<organism evidence="2 3">
    <name type="scientific">Mycena sanguinolenta</name>
    <dbReference type="NCBI Taxonomy" id="230812"/>
    <lineage>
        <taxon>Eukaryota</taxon>
        <taxon>Fungi</taxon>
        <taxon>Dikarya</taxon>
        <taxon>Basidiomycota</taxon>
        <taxon>Agaricomycotina</taxon>
        <taxon>Agaricomycetes</taxon>
        <taxon>Agaricomycetidae</taxon>
        <taxon>Agaricales</taxon>
        <taxon>Marasmiineae</taxon>
        <taxon>Mycenaceae</taxon>
        <taxon>Mycena</taxon>
    </lineage>
</organism>
<reference evidence="2" key="1">
    <citation type="submission" date="2020-05" db="EMBL/GenBank/DDBJ databases">
        <title>Mycena genomes resolve the evolution of fungal bioluminescence.</title>
        <authorList>
            <person name="Tsai I.J."/>
        </authorList>
    </citation>
    <scope>NUCLEOTIDE SEQUENCE</scope>
    <source>
        <strain evidence="2">160909Yilan</strain>
    </source>
</reference>
<protein>
    <submittedName>
        <fullName evidence="2">Uncharacterized protein</fullName>
    </submittedName>
</protein>